<gene>
    <name evidence="3" type="ORF">QCA50_005579</name>
</gene>
<dbReference type="InterPro" id="IPR001849">
    <property type="entry name" value="PH_domain"/>
</dbReference>
<evidence type="ECO:0000259" key="2">
    <source>
        <dbReference type="PROSITE" id="PS50003"/>
    </source>
</evidence>
<dbReference type="AlphaFoldDB" id="A0AAW0GLL5"/>
<evidence type="ECO:0000256" key="1">
    <source>
        <dbReference type="SAM" id="MobiDB-lite"/>
    </source>
</evidence>
<feature type="region of interest" description="Disordered" evidence="1">
    <location>
        <begin position="25"/>
        <end position="57"/>
    </location>
</feature>
<proteinExistence type="predicted"/>
<dbReference type="InterPro" id="IPR011993">
    <property type="entry name" value="PH-like_dom_sf"/>
</dbReference>
<protein>
    <recommendedName>
        <fullName evidence="2">PH domain-containing protein</fullName>
    </recommendedName>
</protein>
<keyword evidence="4" id="KW-1185">Reference proteome</keyword>
<accession>A0AAW0GLL5</accession>
<feature type="compositionally biased region" description="Polar residues" evidence="1">
    <location>
        <begin position="198"/>
        <end position="211"/>
    </location>
</feature>
<evidence type="ECO:0000313" key="3">
    <source>
        <dbReference type="EMBL" id="KAK7690481.1"/>
    </source>
</evidence>
<dbReference type="PROSITE" id="PS50003">
    <property type="entry name" value="PH_DOMAIN"/>
    <property type="match status" value="1"/>
</dbReference>
<feature type="region of interest" description="Disordered" evidence="1">
    <location>
        <begin position="119"/>
        <end position="211"/>
    </location>
</feature>
<dbReference type="EMBL" id="JASBNA010000006">
    <property type="protein sequence ID" value="KAK7690481.1"/>
    <property type="molecule type" value="Genomic_DNA"/>
</dbReference>
<feature type="compositionally biased region" description="Polar residues" evidence="1">
    <location>
        <begin position="139"/>
        <end position="159"/>
    </location>
</feature>
<name>A0AAW0GLL5_9APHY</name>
<comment type="caution">
    <text evidence="3">The sequence shown here is derived from an EMBL/GenBank/DDBJ whole genome shotgun (WGS) entry which is preliminary data.</text>
</comment>
<organism evidence="3 4">
    <name type="scientific">Cerrena zonata</name>
    <dbReference type="NCBI Taxonomy" id="2478898"/>
    <lineage>
        <taxon>Eukaryota</taxon>
        <taxon>Fungi</taxon>
        <taxon>Dikarya</taxon>
        <taxon>Basidiomycota</taxon>
        <taxon>Agaricomycotina</taxon>
        <taxon>Agaricomycetes</taxon>
        <taxon>Polyporales</taxon>
        <taxon>Cerrenaceae</taxon>
        <taxon>Cerrena</taxon>
    </lineage>
</organism>
<feature type="compositionally biased region" description="Low complexity" evidence="1">
    <location>
        <begin position="29"/>
        <end position="47"/>
    </location>
</feature>
<feature type="domain" description="PH" evidence="2">
    <location>
        <begin position="1"/>
        <end position="93"/>
    </location>
</feature>
<evidence type="ECO:0000313" key="4">
    <source>
        <dbReference type="Proteomes" id="UP001385951"/>
    </source>
</evidence>
<feature type="compositionally biased region" description="Low complexity" evidence="1">
    <location>
        <begin position="181"/>
        <end position="197"/>
    </location>
</feature>
<dbReference type="SUPFAM" id="SSF50729">
    <property type="entry name" value="PH domain-like"/>
    <property type="match status" value="1"/>
</dbReference>
<dbReference type="Proteomes" id="UP001385951">
    <property type="component" value="Unassembled WGS sequence"/>
</dbReference>
<feature type="compositionally biased region" description="Polar residues" evidence="1">
    <location>
        <begin position="119"/>
        <end position="131"/>
    </location>
</feature>
<sequence>MDTKPHRQIPLSQILDALEYDLPTHRHTPSSLVSSPPTSSPQVQNTTIGDKPEGGRAQTHTFKVITPKKTLLLCAPSEEEEIKWLSAVRALIARRSGAGVVPGDGSTTSTVTVTPSAIGGSSSLPVSTSKSAPPLGTLGNETSVSGTVASPVASGSTSIMGRRRDSIVRRLSLSGGGFAGSSGPSSASASAPPATLSQQQVQVQEATASER</sequence>
<reference evidence="3 4" key="1">
    <citation type="submission" date="2022-09" db="EMBL/GenBank/DDBJ databases">
        <authorList>
            <person name="Palmer J.M."/>
        </authorList>
    </citation>
    <scope>NUCLEOTIDE SEQUENCE [LARGE SCALE GENOMIC DNA]</scope>
    <source>
        <strain evidence="3 4">DSM 7382</strain>
    </source>
</reference>
<dbReference type="Gene3D" id="2.30.29.30">
    <property type="entry name" value="Pleckstrin-homology domain (PH domain)/Phosphotyrosine-binding domain (PTB)"/>
    <property type="match status" value="1"/>
</dbReference>